<evidence type="ECO:0000313" key="2">
    <source>
        <dbReference type="Proteomes" id="UP001055811"/>
    </source>
</evidence>
<comment type="caution">
    <text evidence="1">The sequence shown here is derived from an EMBL/GenBank/DDBJ whole genome shotgun (WGS) entry which is preliminary data.</text>
</comment>
<accession>A0ACB9F473</accession>
<reference evidence="1 2" key="2">
    <citation type="journal article" date="2022" name="Mol. Ecol. Resour.">
        <title>The genomes of chicory, endive, great burdock and yacon provide insights into Asteraceae paleo-polyploidization history and plant inulin production.</title>
        <authorList>
            <person name="Fan W."/>
            <person name="Wang S."/>
            <person name="Wang H."/>
            <person name="Wang A."/>
            <person name="Jiang F."/>
            <person name="Liu H."/>
            <person name="Zhao H."/>
            <person name="Xu D."/>
            <person name="Zhang Y."/>
        </authorList>
    </citation>
    <scope>NUCLEOTIDE SEQUENCE [LARGE SCALE GENOMIC DNA]</scope>
    <source>
        <strain evidence="2">cv. Punajuju</strain>
        <tissue evidence="1">Leaves</tissue>
    </source>
</reference>
<name>A0ACB9F473_CICIN</name>
<dbReference type="EMBL" id="CM042011">
    <property type="protein sequence ID" value="KAI3765695.1"/>
    <property type="molecule type" value="Genomic_DNA"/>
</dbReference>
<sequence>MKFCWVSIDAKFVKKKKVSSRRGWPENHTGTSEGLAWKSRTRKGYCRWLPLTLLSVPRLSTLFIYKPISVNSSKHLTLYRTPEFRSKILCRVAFQIV</sequence>
<keyword evidence="2" id="KW-1185">Reference proteome</keyword>
<dbReference type="Proteomes" id="UP001055811">
    <property type="component" value="Linkage Group LG03"/>
</dbReference>
<reference evidence="2" key="1">
    <citation type="journal article" date="2022" name="Mol. Ecol. Resour.">
        <title>The genomes of chicory, endive, great burdock and yacon provide insights into Asteraceae palaeo-polyploidization history and plant inulin production.</title>
        <authorList>
            <person name="Fan W."/>
            <person name="Wang S."/>
            <person name="Wang H."/>
            <person name="Wang A."/>
            <person name="Jiang F."/>
            <person name="Liu H."/>
            <person name="Zhao H."/>
            <person name="Xu D."/>
            <person name="Zhang Y."/>
        </authorList>
    </citation>
    <scope>NUCLEOTIDE SEQUENCE [LARGE SCALE GENOMIC DNA]</scope>
    <source>
        <strain evidence="2">cv. Punajuju</strain>
    </source>
</reference>
<protein>
    <submittedName>
        <fullName evidence="1">Uncharacterized protein</fullName>
    </submittedName>
</protein>
<evidence type="ECO:0000313" key="1">
    <source>
        <dbReference type="EMBL" id="KAI3765695.1"/>
    </source>
</evidence>
<gene>
    <name evidence="1" type="ORF">L2E82_15737</name>
</gene>
<organism evidence="1 2">
    <name type="scientific">Cichorium intybus</name>
    <name type="common">Chicory</name>
    <dbReference type="NCBI Taxonomy" id="13427"/>
    <lineage>
        <taxon>Eukaryota</taxon>
        <taxon>Viridiplantae</taxon>
        <taxon>Streptophyta</taxon>
        <taxon>Embryophyta</taxon>
        <taxon>Tracheophyta</taxon>
        <taxon>Spermatophyta</taxon>
        <taxon>Magnoliopsida</taxon>
        <taxon>eudicotyledons</taxon>
        <taxon>Gunneridae</taxon>
        <taxon>Pentapetalae</taxon>
        <taxon>asterids</taxon>
        <taxon>campanulids</taxon>
        <taxon>Asterales</taxon>
        <taxon>Asteraceae</taxon>
        <taxon>Cichorioideae</taxon>
        <taxon>Cichorieae</taxon>
        <taxon>Cichoriinae</taxon>
        <taxon>Cichorium</taxon>
    </lineage>
</organism>
<proteinExistence type="predicted"/>